<protein>
    <submittedName>
        <fullName evidence="2">Uncharacterized protein</fullName>
    </submittedName>
</protein>
<gene>
    <name evidence="2" type="ORF">IMSHALPRED_001138</name>
</gene>
<name>A0A8H3J1D4_9LECA</name>
<organism evidence="2 3">
    <name type="scientific">Imshaugia aleurites</name>
    <dbReference type="NCBI Taxonomy" id="172621"/>
    <lineage>
        <taxon>Eukaryota</taxon>
        <taxon>Fungi</taxon>
        <taxon>Dikarya</taxon>
        <taxon>Ascomycota</taxon>
        <taxon>Pezizomycotina</taxon>
        <taxon>Lecanoromycetes</taxon>
        <taxon>OSLEUM clade</taxon>
        <taxon>Lecanoromycetidae</taxon>
        <taxon>Lecanorales</taxon>
        <taxon>Lecanorineae</taxon>
        <taxon>Parmeliaceae</taxon>
        <taxon>Imshaugia</taxon>
    </lineage>
</organism>
<keyword evidence="3" id="KW-1185">Reference proteome</keyword>
<feature type="compositionally biased region" description="Basic and acidic residues" evidence="1">
    <location>
        <begin position="141"/>
        <end position="150"/>
    </location>
</feature>
<dbReference type="AlphaFoldDB" id="A0A8H3J1D4"/>
<reference evidence="2" key="1">
    <citation type="submission" date="2021-03" db="EMBL/GenBank/DDBJ databases">
        <authorList>
            <person name="Tagirdzhanova G."/>
        </authorList>
    </citation>
    <scope>NUCLEOTIDE SEQUENCE</scope>
</reference>
<dbReference type="EMBL" id="CAJPDT010000113">
    <property type="protein sequence ID" value="CAF9938919.1"/>
    <property type="molecule type" value="Genomic_DNA"/>
</dbReference>
<comment type="caution">
    <text evidence="2">The sequence shown here is derived from an EMBL/GenBank/DDBJ whole genome shotgun (WGS) entry which is preliminary data.</text>
</comment>
<feature type="region of interest" description="Disordered" evidence="1">
    <location>
        <begin position="138"/>
        <end position="158"/>
    </location>
</feature>
<proteinExistence type="predicted"/>
<evidence type="ECO:0000256" key="1">
    <source>
        <dbReference type="SAM" id="MobiDB-lite"/>
    </source>
</evidence>
<dbReference type="Proteomes" id="UP000664534">
    <property type="component" value="Unassembled WGS sequence"/>
</dbReference>
<evidence type="ECO:0000313" key="2">
    <source>
        <dbReference type="EMBL" id="CAF9938919.1"/>
    </source>
</evidence>
<sequence>MAILAKGSEESVISGSIHISDWNTELRFVPSPSEPGAQAQAKHVVRALYEATFAVSELPYRAPNTRWHVARLYDGLYLHNKIIGFLSWRSVDSVGGQANTTFGTVDATNLTDTLQIDDKGEPNNAISPVDATNLTGVLQTDSHEGPDSVQKRSSSFTDPEDPNLVISYTLSDRECDYASFFSAVIEGIAIVSPNDKDDIADAVNLVSAAGDFTINLHGTETPSTFRWIDMLRCLCDIWDQVAGWKPNPRDMGFEVLYRGSRIAQGDTFTI</sequence>
<dbReference type="OrthoDB" id="5393939at2759"/>
<evidence type="ECO:0000313" key="3">
    <source>
        <dbReference type="Proteomes" id="UP000664534"/>
    </source>
</evidence>
<accession>A0A8H3J1D4</accession>